<dbReference type="InterPro" id="IPR009996">
    <property type="entry name" value="YycH"/>
</dbReference>
<feature type="domain" description="Regulatory protein YycH" evidence="2">
    <location>
        <begin position="4"/>
        <end position="420"/>
    </location>
</feature>
<keyword evidence="1" id="KW-0812">Transmembrane</keyword>
<feature type="transmembrane region" description="Helical" evidence="1">
    <location>
        <begin position="9"/>
        <end position="28"/>
    </location>
</feature>
<evidence type="ECO:0000313" key="3">
    <source>
        <dbReference type="EMBL" id="MEI5908372.1"/>
    </source>
</evidence>
<comment type="caution">
    <text evidence="3">The sequence shown here is derived from an EMBL/GenBank/DDBJ whole genome shotgun (WGS) entry which is preliminary data.</text>
</comment>
<gene>
    <name evidence="3" type="primary">yycH</name>
    <name evidence="3" type="ORF">WAK64_15055</name>
</gene>
<accession>A0ABU8HGG4</accession>
<evidence type="ECO:0000313" key="4">
    <source>
        <dbReference type="Proteomes" id="UP001312865"/>
    </source>
</evidence>
<name>A0ABU8HGG4_9BACI</name>
<reference evidence="3 4" key="1">
    <citation type="journal article" date="2018" name="J. Microbiol.">
        <title>Bacillus spongiae sp. nov., isolated from sponge of Jeju Island.</title>
        <authorList>
            <person name="Lee G.E."/>
            <person name="Im W.T."/>
            <person name="Park J.S."/>
        </authorList>
    </citation>
    <scope>NUCLEOTIDE SEQUENCE [LARGE SCALE GENOMIC DNA]</scope>
    <source>
        <strain evidence="3 4">135PIL107-10</strain>
    </source>
</reference>
<keyword evidence="1" id="KW-1133">Transmembrane helix</keyword>
<dbReference type="Gene3D" id="3.30.310.160">
    <property type="entry name" value="YycH protein, domain 2"/>
    <property type="match status" value="1"/>
</dbReference>
<evidence type="ECO:0000256" key="1">
    <source>
        <dbReference type="SAM" id="Phobius"/>
    </source>
</evidence>
<organism evidence="3 4">
    <name type="scientific">Bacillus spongiae</name>
    <dbReference type="NCBI Taxonomy" id="2683610"/>
    <lineage>
        <taxon>Bacteria</taxon>
        <taxon>Bacillati</taxon>
        <taxon>Bacillota</taxon>
        <taxon>Bacilli</taxon>
        <taxon>Bacillales</taxon>
        <taxon>Bacillaceae</taxon>
        <taxon>Bacillus</taxon>
    </lineage>
</organism>
<evidence type="ECO:0000259" key="2">
    <source>
        <dbReference type="Pfam" id="PF07435"/>
    </source>
</evidence>
<dbReference type="InterPro" id="IPR042274">
    <property type="entry name" value="YycH/YycI_2"/>
</dbReference>
<dbReference type="Pfam" id="PF07435">
    <property type="entry name" value="YycH"/>
    <property type="match status" value="1"/>
</dbReference>
<protein>
    <submittedName>
        <fullName evidence="3">Two-component system activity regulator YycH</fullName>
    </submittedName>
</protein>
<proteinExistence type="predicted"/>
<dbReference type="Proteomes" id="UP001312865">
    <property type="component" value="Unassembled WGS sequence"/>
</dbReference>
<sequence length="433" mass="51004">MKYESIKSIVLTILVINSMVLTYGIWTYQPDYSRTISSEETFESSIGVTKDVNTLIQPLKILYHQPEWTKGTVEAKEINRIMREITAWPLSYLYQENKEDKEDGSQHERIEIIFPDIVPSTTYGNVLGFREGISPPIFNFDRIEVELDTSILYFITPSGTNYKTEVDGDAVEELKEILDSQNEQYVLYEKHTIKESVIYMPTDTTDLVIDYYTREEMGPEEFKNALFTDPDIVDLERSNNLDDYHDSTSFMRWHTSFKWMRFVNVLEKRRWLSDSHLSKLLEGSISYVNRHEGWTDDYRYFQWNFTKSKISFRLFHKDYPVFTQKESDDIDLAAIELAWGSIENLREYSRPYFKLGDPLEEKGDVIEDAITALDSIEAMLGDDELLQDVIIGYALKEYNGRNLIFNPEWYYRVNNRWKQLNEDELGGKPNRLE</sequence>
<keyword evidence="1" id="KW-0472">Membrane</keyword>
<keyword evidence="4" id="KW-1185">Reference proteome</keyword>
<dbReference type="CDD" id="cd15787">
    <property type="entry name" value="YycH_N"/>
    <property type="match status" value="1"/>
</dbReference>
<dbReference type="EMBL" id="JBBAXC010000012">
    <property type="protein sequence ID" value="MEI5908372.1"/>
    <property type="molecule type" value="Genomic_DNA"/>
</dbReference>